<dbReference type="Proteomes" id="UP000501868">
    <property type="component" value="Chromosome"/>
</dbReference>
<proteinExistence type="predicted"/>
<sequence length="114" mass="13458">MEREIYENEKINTMNKPFLVCWLVFGPKDCCNLIVGETNKVKCYWGSLEVSFDFQWFIFDTNEQMELGIKQIASEPTPFTTWMLYKVEDCIKGKIPDEKFGVDLGNPREPWLFN</sequence>
<evidence type="ECO:0000313" key="1">
    <source>
        <dbReference type="EMBL" id="QIZ08597.1"/>
    </source>
</evidence>
<name>A0A6H1P5A4_PRIMG</name>
<dbReference type="EMBL" id="CP051128">
    <property type="protein sequence ID" value="QIZ08597.1"/>
    <property type="molecule type" value="Genomic_DNA"/>
</dbReference>
<organism evidence="1 2">
    <name type="scientific">Priestia megaterium</name>
    <name type="common">Bacillus megaterium</name>
    <dbReference type="NCBI Taxonomy" id="1404"/>
    <lineage>
        <taxon>Bacteria</taxon>
        <taxon>Bacillati</taxon>
        <taxon>Bacillota</taxon>
        <taxon>Bacilli</taxon>
        <taxon>Bacillales</taxon>
        <taxon>Bacillaceae</taxon>
        <taxon>Priestia</taxon>
    </lineage>
</organism>
<gene>
    <name evidence="1" type="ORF">HFZ78_19340</name>
</gene>
<protein>
    <submittedName>
        <fullName evidence="1">Uncharacterized protein</fullName>
    </submittedName>
</protein>
<reference evidence="1 2" key="1">
    <citation type="submission" date="2020-04" db="EMBL/GenBank/DDBJ databases">
        <title>Genome-Wide Identification of 5-Methylcytosine Sites in Bacterial Genomes By High-Throughput Sequencing of MspJI Restriction Fragments.</title>
        <authorList>
            <person name="Wu V."/>
        </authorList>
    </citation>
    <scope>NUCLEOTIDE SEQUENCE [LARGE SCALE GENOMIC DNA]</scope>
    <source>
        <strain evidence="1 2">S2</strain>
    </source>
</reference>
<dbReference type="AlphaFoldDB" id="A0A6H1P5A4"/>
<reference evidence="1 2" key="2">
    <citation type="submission" date="2020-04" db="EMBL/GenBank/DDBJ databases">
        <authorList>
            <person name="Fomenkov A."/>
            <person name="Anton B.P."/>
            <person name="Roberts R.J."/>
        </authorList>
    </citation>
    <scope>NUCLEOTIDE SEQUENCE [LARGE SCALE GENOMIC DNA]</scope>
    <source>
        <strain evidence="1 2">S2</strain>
    </source>
</reference>
<accession>A0A6H1P5A4</accession>
<evidence type="ECO:0000313" key="2">
    <source>
        <dbReference type="Proteomes" id="UP000501868"/>
    </source>
</evidence>